<dbReference type="PANTHER" id="PTHR31196">
    <property type="entry name" value="RNA POLYMERASE II NUCLEAR LOCALIZATION PROTEIN SLC7A6OS-RELATED"/>
    <property type="match status" value="1"/>
</dbReference>
<sequence length="425" mass="46311">MASALPVVVRVKRKRELAPVDTIVVEAEESHAAKRRARDAALAAELDTALSGALGDSVDERQSSIAGGHGSERAPLEGAGRPNRRRFRRVQMTLSVADARDEGRVRELVQTVVAATRVRAREDVARGGESTSLSKVTDGVVDPASHPTKRATRLTRPANARSTSDAMSGHFRMYDLVCDEGEAPPPAKPSPSTRKPVGAGLRRGARPPPPPRDATDEPREEDPARLLCNYAPMLREYLGTDALGTNGETGVTEGGDDDDKYVYDVYVRADDDDKEDDEGANAKIVGDVNAKANLASLIYINSEDAALFEWMDGLAEEYHHEDDVDSQDSNREDAPDADYPEDESDSYSEGDSCEDWVGGLDDDGFGSRHRGRYNWVDRGVEGDYSGDDDVYDEFHGGIERHSGYREVAYDPLFDDVGGDSCFTVD</sequence>
<evidence type="ECO:0000259" key="11">
    <source>
        <dbReference type="Pfam" id="PF08574"/>
    </source>
</evidence>
<feature type="domain" description="Transcription factor Iwr1" evidence="11">
    <location>
        <begin position="259"/>
        <end position="343"/>
    </location>
</feature>
<feature type="region of interest" description="Disordered" evidence="10">
    <location>
        <begin position="54"/>
        <end position="84"/>
    </location>
</feature>
<evidence type="ECO:0000256" key="7">
    <source>
        <dbReference type="ARBA" id="ARBA00022490"/>
    </source>
</evidence>
<dbReference type="EMBL" id="HBEQ01012822">
    <property type="protein sequence ID" value="CAD8523660.1"/>
    <property type="molecule type" value="Transcribed_RNA"/>
</dbReference>
<dbReference type="GO" id="GO:0005634">
    <property type="term" value="C:nucleus"/>
    <property type="evidence" value="ECO:0007669"/>
    <property type="project" value="UniProtKB-SubCell"/>
</dbReference>
<organism evidence="12">
    <name type="scientific">Micromonas pusilla</name>
    <name type="common">Picoplanktonic green alga</name>
    <name type="synonym">Chromulina pusilla</name>
    <dbReference type="NCBI Taxonomy" id="38833"/>
    <lineage>
        <taxon>Eukaryota</taxon>
        <taxon>Viridiplantae</taxon>
        <taxon>Chlorophyta</taxon>
        <taxon>Mamiellophyceae</taxon>
        <taxon>Mamiellales</taxon>
        <taxon>Mamiellaceae</taxon>
        <taxon>Micromonas</taxon>
    </lineage>
</organism>
<feature type="compositionally biased region" description="Acidic residues" evidence="10">
    <location>
        <begin position="335"/>
        <end position="359"/>
    </location>
</feature>
<comment type="similarity">
    <text evidence="4">Belongs to the IWR1/SLC7A6OS family.</text>
</comment>
<dbReference type="InterPro" id="IPR040218">
    <property type="entry name" value="SLC7A6OS"/>
</dbReference>
<keyword evidence="7" id="KW-0963">Cytoplasm</keyword>
<name>A0A7S0NMV2_MICPS</name>
<keyword evidence="9" id="KW-0539">Nucleus</keyword>
<feature type="region of interest" description="Disordered" evidence="10">
    <location>
        <begin position="179"/>
        <end position="223"/>
    </location>
</feature>
<gene>
    <name evidence="12" type="ORF">MCOM1403_LOCUS10319</name>
</gene>
<feature type="region of interest" description="Disordered" evidence="10">
    <location>
        <begin position="123"/>
        <end position="167"/>
    </location>
</feature>
<protein>
    <recommendedName>
        <fullName evidence="5">Probable RNA polymerase II nuclear localization protein SLC7A6OS</fullName>
    </recommendedName>
</protein>
<dbReference type="AlphaFoldDB" id="A0A7S0NMV2"/>
<evidence type="ECO:0000256" key="8">
    <source>
        <dbReference type="ARBA" id="ARBA00022927"/>
    </source>
</evidence>
<evidence type="ECO:0000256" key="3">
    <source>
        <dbReference type="ARBA" id="ARBA00004496"/>
    </source>
</evidence>
<feature type="compositionally biased region" description="Basic and acidic residues" evidence="10">
    <location>
        <begin position="319"/>
        <end position="334"/>
    </location>
</feature>
<evidence type="ECO:0000256" key="10">
    <source>
        <dbReference type="SAM" id="MobiDB-lite"/>
    </source>
</evidence>
<dbReference type="Pfam" id="PF08574">
    <property type="entry name" value="Iwr1"/>
    <property type="match status" value="1"/>
</dbReference>
<proteinExistence type="inferred from homology"/>
<evidence type="ECO:0000256" key="9">
    <source>
        <dbReference type="ARBA" id="ARBA00023242"/>
    </source>
</evidence>
<evidence type="ECO:0000256" key="2">
    <source>
        <dbReference type="ARBA" id="ARBA00004123"/>
    </source>
</evidence>
<dbReference type="GO" id="GO:0015031">
    <property type="term" value="P:protein transport"/>
    <property type="evidence" value="ECO:0007669"/>
    <property type="project" value="UniProtKB-KW"/>
</dbReference>
<keyword evidence="6" id="KW-0813">Transport</keyword>
<dbReference type="GO" id="GO:0005737">
    <property type="term" value="C:cytoplasm"/>
    <property type="evidence" value="ECO:0007669"/>
    <property type="project" value="UniProtKB-SubCell"/>
</dbReference>
<evidence type="ECO:0000313" key="12">
    <source>
        <dbReference type="EMBL" id="CAD8523660.1"/>
    </source>
</evidence>
<keyword evidence="8" id="KW-0653">Protein transport</keyword>
<evidence type="ECO:0000256" key="6">
    <source>
        <dbReference type="ARBA" id="ARBA00022448"/>
    </source>
</evidence>
<evidence type="ECO:0000256" key="1">
    <source>
        <dbReference type="ARBA" id="ARBA00003202"/>
    </source>
</evidence>
<evidence type="ECO:0000256" key="4">
    <source>
        <dbReference type="ARBA" id="ARBA00010218"/>
    </source>
</evidence>
<dbReference type="InterPro" id="IPR013883">
    <property type="entry name" value="TF_Iwr1_dom"/>
</dbReference>
<accession>A0A7S0NMV2</accession>
<evidence type="ECO:0000256" key="5">
    <source>
        <dbReference type="ARBA" id="ARBA00017036"/>
    </source>
</evidence>
<feature type="compositionally biased region" description="Basic and acidic residues" evidence="10">
    <location>
        <begin position="213"/>
        <end position="223"/>
    </location>
</feature>
<feature type="region of interest" description="Disordered" evidence="10">
    <location>
        <begin position="319"/>
        <end position="359"/>
    </location>
</feature>
<reference evidence="12" key="1">
    <citation type="submission" date="2021-01" db="EMBL/GenBank/DDBJ databases">
        <authorList>
            <person name="Corre E."/>
            <person name="Pelletier E."/>
            <person name="Niang G."/>
            <person name="Scheremetjew M."/>
            <person name="Finn R."/>
            <person name="Kale V."/>
            <person name="Holt S."/>
            <person name="Cochrane G."/>
            <person name="Meng A."/>
            <person name="Brown T."/>
            <person name="Cohen L."/>
        </authorList>
    </citation>
    <scope>NUCLEOTIDE SEQUENCE</scope>
    <source>
        <strain evidence="12">CCMP1723</strain>
    </source>
</reference>
<dbReference type="PANTHER" id="PTHR31196:SF2">
    <property type="entry name" value="RNA POLYMERASE II NUCLEAR LOCALIZATION PROTEIN SLC7A6OS-RELATED"/>
    <property type="match status" value="1"/>
</dbReference>
<comment type="function">
    <text evidence="1">Directs RNA polymerase II nuclear import.</text>
</comment>
<comment type="subcellular location">
    <subcellularLocation>
        <location evidence="3">Cytoplasm</location>
    </subcellularLocation>
    <subcellularLocation>
        <location evidence="2">Nucleus</location>
    </subcellularLocation>
</comment>